<dbReference type="Proteomes" id="UP000186817">
    <property type="component" value="Unassembled WGS sequence"/>
</dbReference>
<feature type="region of interest" description="Disordered" evidence="3">
    <location>
        <begin position="1024"/>
        <end position="1080"/>
    </location>
</feature>
<dbReference type="AlphaFoldDB" id="A0A1Q9DFG0"/>
<dbReference type="OrthoDB" id="434566at2759"/>
<dbReference type="GO" id="GO:0005509">
    <property type="term" value="F:calcium ion binding"/>
    <property type="evidence" value="ECO:0007669"/>
    <property type="project" value="InterPro"/>
</dbReference>
<keyword evidence="1" id="KW-0106">Calcium</keyword>
<feature type="compositionally biased region" description="Acidic residues" evidence="3">
    <location>
        <begin position="1045"/>
        <end position="1068"/>
    </location>
</feature>
<evidence type="ECO:0000256" key="2">
    <source>
        <dbReference type="SAM" id="Coils"/>
    </source>
</evidence>
<dbReference type="PROSITE" id="PS00018">
    <property type="entry name" value="EF_HAND_1"/>
    <property type="match status" value="2"/>
</dbReference>
<sequence length="1161" mass="131594">MCPHRSCFGQWGQRHAWARAWRSSQCGHAALRQEMYAFPTYGALPGFGHAVLTPASAASASSYEYPGFGYGASKKAKRDEPAASSKKSKTKVAKEKATAPARDSDAMNWPKGLVVSGGKDKMVKKIVRGSFRFAGENHGRPYYQKDEKFNDLDVLDSGQLLWAGPSQILLLTWWLNSCSTPGKPVSKTPPEQSFASWGQAPRNTKVWAYQPGEDPTPPETGWKVPYDGPVDKSFTVTAKKEKAKKEGKEAKAVKGGKEGPEKPAEEPLQAYSMWYGMPGMPGMPYMDPHAAERHMQEYARLHQEEAKRRLELEFQRQKAEEQKRKEAERKRKEEIRKKQEEVRKKKEEEMKRQKELQEQRIKEGKAVFMVRKVIQKVAAATPENLEALEKELEECLKEHLEDTGSQKDHMKSESDKCLDQAKKRIEMLNEAKRKAQEKKEADEKKRQEMEQRAKELLMELSQLLDTAETGVERLKEVCAPLEQGDTQSQEEVDQCAAAVEAAGTETRELVKNCMDFLVKNGPEMKDPPSAAVVGTSEIKQLMAKCLSRINECTKLSDALVAASRAVQLAVARRATASQETSKLKDLFNKYDVDGDQMLSKQEVLAFAKAEFQLTLSVEVLDKLWPRIVEDQKGVLFERLHVLKCKLGMQRELLRDQRRKERREARDKVRAVLREQLDTKVQRVERDVEAVEEAVVKVEKSLPPLEEEARKSMDVPARTAGCKAVLQDARDVAGAVQQKIDDLPSGFEERHLEDVKDLLIPDLRVLSKRMARFDLRLRRIENLCRRFDSEVLQRQRSELYGARLFAVKVARLYAAQRSRNMQQLYSEMDASGDGVIDAQEFSLFFMSMERGILDEASAKEVLPEPPVPSLPSKPKAPRKSVLEPVQFTDELLSRLFKSLLAPGSNKLSEEAFTQIMRCYFKVVKEGPITSELQVTGTNSLRQAKPDEVAELLEGPAEEPQMKVWRVRCRFMADGMEGFMTLRGTDGVAHLQDWRALFKILRDVQLTEKFERPVDKKYLQRTLGLEEEEEKVEREDGEPSKEPEIEIKEDESLVLEEPEEAQNFDPEDPEGGSAENGGAVPSQEELSMPVGFQLLKHVDSPEPEEPDEGFRRLREGELVEVLQWPSNHLESGLTRMKVQALSDGSVGWITQTNTDGIIFAEPH</sequence>
<organism evidence="5 6">
    <name type="scientific">Symbiodinium microadriaticum</name>
    <name type="common">Dinoflagellate</name>
    <name type="synonym">Zooxanthella microadriatica</name>
    <dbReference type="NCBI Taxonomy" id="2951"/>
    <lineage>
        <taxon>Eukaryota</taxon>
        <taxon>Sar</taxon>
        <taxon>Alveolata</taxon>
        <taxon>Dinophyceae</taxon>
        <taxon>Suessiales</taxon>
        <taxon>Symbiodiniaceae</taxon>
        <taxon>Symbiodinium</taxon>
    </lineage>
</organism>
<feature type="domain" description="EF-hand" evidence="4">
    <location>
        <begin position="815"/>
        <end position="850"/>
    </location>
</feature>
<comment type="caution">
    <text evidence="5">The sequence shown here is derived from an EMBL/GenBank/DDBJ whole genome shotgun (WGS) entry which is preliminary data.</text>
</comment>
<dbReference type="Gene3D" id="1.10.238.10">
    <property type="entry name" value="EF-hand"/>
    <property type="match status" value="2"/>
</dbReference>
<keyword evidence="6" id="KW-1185">Reference proteome</keyword>
<dbReference type="OMA" id="RINECTK"/>
<dbReference type="SMART" id="SM00054">
    <property type="entry name" value="EFh"/>
    <property type="match status" value="2"/>
</dbReference>
<protein>
    <recommendedName>
        <fullName evidence="4">EF-hand domain-containing protein</fullName>
    </recommendedName>
</protein>
<evidence type="ECO:0000256" key="1">
    <source>
        <dbReference type="ARBA" id="ARBA00022837"/>
    </source>
</evidence>
<feature type="region of interest" description="Disordered" evidence="3">
    <location>
        <begin position="73"/>
        <end position="105"/>
    </location>
</feature>
<feature type="coiled-coil region" evidence="2">
    <location>
        <begin position="673"/>
        <end position="700"/>
    </location>
</feature>
<dbReference type="SUPFAM" id="SSF47473">
    <property type="entry name" value="EF-hand"/>
    <property type="match status" value="1"/>
</dbReference>
<evidence type="ECO:0000259" key="4">
    <source>
        <dbReference type="PROSITE" id="PS50222"/>
    </source>
</evidence>
<accession>A0A1Q9DFG0</accession>
<feature type="compositionally biased region" description="Basic and acidic residues" evidence="3">
    <location>
        <begin position="1029"/>
        <end position="1044"/>
    </location>
</feature>
<feature type="domain" description="EF-hand" evidence="4">
    <location>
        <begin position="578"/>
        <end position="613"/>
    </location>
</feature>
<dbReference type="InterPro" id="IPR018247">
    <property type="entry name" value="EF_Hand_1_Ca_BS"/>
</dbReference>
<dbReference type="InterPro" id="IPR011992">
    <property type="entry name" value="EF-hand-dom_pair"/>
</dbReference>
<dbReference type="InterPro" id="IPR002048">
    <property type="entry name" value="EF_hand_dom"/>
</dbReference>
<gene>
    <name evidence="5" type="ORF">AK812_SmicGene24143</name>
</gene>
<dbReference type="PROSITE" id="PS50222">
    <property type="entry name" value="EF_HAND_2"/>
    <property type="match status" value="2"/>
</dbReference>
<feature type="region of interest" description="Disordered" evidence="3">
    <location>
        <begin position="239"/>
        <end position="265"/>
    </location>
</feature>
<keyword evidence="2" id="KW-0175">Coiled coil</keyword>
<reference evidence="5 6" key="1">
    <citation type="submission" date="2016-02" db="EMBL/GenBank/DDBJ databases">
        <title>Genome analysis of coral dinoflagellate symbionts highlights evolutionary adaptations to a symbiotic lifestyle.</title>
        <authorList>
            <person name="Aranda M."/>
            <person name="Li Y."/>
            <person name="Liew Y.J."/>
            <person name="Baumgarten S."/>
            <person name="Simakov O."/>
            <person name="Wilson M."/>
            <person name="Piel J."/>
            <person name="Ashoor H."/>
            <person name="Bougouffa S."/>
            <person name="Bajic V.B."/>
            <person name="Ryu T."/>
            <person name="Ravasi T."/>
            <person name="Bayer T."/>
            <person name="Micklem G."/>
            <person name="Kim H."/>
            <person name="Bhak J."/>
            <person name="Lajeunesse T.C."/>
            <person name="Voolstra C.R."/>
        </authorList>
    </citation>
    <scope>NUCLEOTIDE SEQUENCE [LARGE SCALE GENOMIC DNA]</scope>
    <source>
        <strain evidence="5 6">CCMP2467</strain>
    </source>
</reference>
<name>A0A1Q9DFG0_SYMMI</name>
<feature type="region of interest" description="Disordered" evidence="3">
    <location>
        <begin position="315"/>
        <end position="350"/>
    </location>
</feature>
<evidence type="ECO:0000256" key="3">
    <source>
        <dbReference type="SAM" id="MobiDB-lite"/>
    </source>
</evidence>
<feature type="compositionally biased region" description="Basic and acidic residues" evidence="3">
    <location>
        <begin position="92"/>
        <end position="105"/>
    </location>
</feature>
<evidence type="ECO:0000313" key="6">
    <source>
        <dbReference type="Proteomes" id="UP000186817"/>
    </source>
</evidence>
<evidence type="ECO:0000313" key="5">
    <source>
        <dbReference type="EMBL" id="OLP93911.1"/>
    </source>
</evidence>
<dbReference type="EMBL" id="LSRX01000565">
    <property type="protein sequence ID" value="OLP93911.1"/>
    <property type="molecule type" value="Genomic_DNA"/>
</dbReference>
<proteinExistence type="predicted"/>